<dbReference type="GO" id="GO:0005524">
    <property type="term" value="F:ATP binding"/>
    <property type="evidence" value="ECO:0007669"/>
    <property type="project" value="UniProtKB-KW"/>
</dbReference>
<dbReference type="InterPro" id="IPR001789">
    <property type="entry name" value="Sig_transdc_resp-reg_receiver"/>
</dbReference>
<reference evidence="18 19" key="1">
    <citation type="journal article" date="2023" name="Limnol Oceanogr Lett">
        <title>Environmental adaptations by the intertidal Antarctic cyanobacterium Halotia branconii CENA392 as revealed using long-read genome sequencing.</title>
        <authorList>
            <person name="Dextro R.B."/>
            <person name="Delbaje E."/>
            <person name="Freitas P.N.N."/>
            <person name="Geraldes V."/>
            <person name="Pinto E."/>
            <person name="Long P.F."/>
            <person name="Fiore M.F."/>
        </authorList>
    </citation>
    <scope>NUCLEOTIDE SEQUENCE [LARGE SCALE GENOMIC DNA]</scope>
    <source>
        <strain evidence="18 19">CENA392</strain>
    </source>
</reference>
<name>A0AAJ6NY17_9CYAN</name>
<dbReference type="KEGG" id="hbq:QI031_14450"/>
<keyword evidence="11 15" id="KW-1133">Transmembrane helix</keyword>
<dbReference type="FunFam" id="1.10.287.130:FF:000038">
    <property type="entry name" value="Sensory transduction histidine kinase"/>
    <property type="match status" value="1"/>
</dbReference>
<dbReference type="PRINTS" id="PR00344">
    <property type="entry name" value="BCTRLSENSOR"/>
</dbReference>
<keyword evidence="9" id="KW-0418">Kinase</keyword>
<evidence type="ECO:0000256" key="2">
    <source>
        <dbReference type="ARBA" id="ARBA00004651"/>
    </source>
</evidence>
<dbReference type="InterPro" id="IPR036097">
    <property type="entry name" value="HisK_dim/P_sf"/>
</dbReference>
<evidence type="ECO:0000313" key="18">
    <source>
        <dbReference type="EMBL" id="WGV28581.1"/>
    </source>
</evidence>
<evidence type="ECO:0000256" key="13">
    <source>
        <dbReference type="ARBA" id="ARBA00023136"/>
    </source>
</evidence>
<evidence type="ECO:0000256" key="10">
    <source>
        <dbReference type="ARBA" id="ARBA00022840"/>
    </source>
</evidence>
<dbReference type="Gene3D" id="3.30.450.20">
    <property type="entry name" value="PAS domain"/>
    <property type="match status" value="2"/>
</dbReference>
<dbReference type="SUPFAM" id="SSF47384">
    <property type="entry name" value="Homodimeric domain of signal transducing histidine kinase"/>
    <property type="match status" value="1"/>
</dbReference>
<dbReference type="InterPro" id="IPR036890">
    <property type="entry name" value="HATPase_C_sf"/>
</dbReference>
<sequence length="816" mass="91706">MKPLIKFNSRLLKFTKEKYSLRNLVIRFILGGTTLVVSISAYFSYQAARNLTLEDLKKSAFLEVKRGVDEIEQWLYVRKVEVETLANTSTVRSLNWSVAEPYLKKEVQRINEFFFFQIATLDGSFSNTKVGRSNKNILDRDYFQKALTGKSNISDPFISRSTGIPLIAIATPIYANSSTNGSPIGVFHGSVKVDHIAKVINSLDYGKNSYAFALNSQGQAIVHPDSALMSTLEKPAPSLLKSGDRNLNAIAQEMVNKRQGIELREIDGTKKYIAYMPLKEANWSVALIIPRQNIESRLQFLDQIALIVAGLTVMMITVLWRVQAFEQNELKKSKQAADTANHAKSEFLANMSHELRTPLNGILGCAQILLRSQTLPEREQYHVSIIEQCGTHLLTLINDILDLSKIEAKKLEPHPLDTHFPSFIQGIVEICRIRTEQKGIAFVYEVIGELPTGVHIDAKRLRQVLLNLLGNAIKFTDKGQVIFKIEAIALPLIHGQTVKHRIRYTVEDTGVGISPVELSKIFLPFEQVGEKKRQTEGTGLGLAITRQLVQMMGSGDIYVQSQIAQGSKFWFEIDMPEASEWVQSAITGSQGQIIGFEGSPRNILMVDDRWENRTIITNLLQPLGFHVTEAINGQEGLEKAINLKPDLVITDLIMPEMDGFQLIKHLRQTPDIQDVKIIVSSASVFESDQYRSLEAGGDDFLAKPVQANELLHQLEHHLDLVWIYQQSQVEQQKTSVSTTVSNHQSDKLIPPTPEVLRELVTLASKGNFNAILKWSDQLEEADTTFAPFANQLRQLARQFDEDLILSFLTQYEVEAV</sequence>
<comment type="subcellular location">
    <subcellularLocation>
        <location evidence="2">Cell membrane</location>
        <topology evidence="2">Multi-pass membrane protein</topology>
    </subcellularLocation>
</comment>
<dbReference type="Pfam" id="PF02518">
    <property type="entry name" value="HATPase_c"/>
    <property type="match status" value="1"/>
</dbReference>
<comment type="catalytic activity">
    <reaction evidence="1">
        <text>ATP + protein L-histidine = ADP + protein N-phospho-L-histidine.</text>
        <dbReference type="EC" id="2.7.13.3"/>
    </reaction>
</comment>
<dbReference type="InterPro" id="IPR011006">
    <property type="entry name" value="CheY-like_superfamily"/>
</dbReference>
<feature type="domain" description="Response regulatory" evidence="17">
    <location>
        <begin position="602"/>
        <end position="718"/>
    </location>
</feature>
<dbReference type="InterPro" id="IPR003661">
    <property type="entry name" value="HisK_dim/P_dom"/>
</dbReference>
<evidence type="ECO:0000256" key="11">
    <source>
        <dbReference type="ARBA" id="ARBA00022989"/>
    </source>
</evidence>
<keyword evidence="19" id="KW-1185">Reference proteome</keyword>
<protein>
    <recommendedName>
        <fullName evidence="3">histidine kinase</fullName>
        <ecNumber evidence="3">2.7.13.3</ecNumber>
    </recommendedName>
</protein>
<dbReference type="SMART" id="SM00387">
    <property type="entry name" value="HATPase_c"/>
    <property type="match status" value="1"/>
</dbReference>
<dbReference type="AlphaFoldDB" id="A0AAJ6NY17"/>
<dbReference type="CDD" id="cd17546">
    <property type="entry name" value="REC_hyHK_CKI1_RcsC-like"/>
    <property type="match status" value="1"/>
</dbReference>
<dbReference type="CDD" id="cd00082">
    <property type="entry name" value="HisKA"/>
    <property type="match status" value="1"/>
</dbReference>
<keyword evidence="13 15" id="KW-0472">Membrane</keyword>
<dbReference type="CDD" id="cd16922">
    <property type="entry name" value="HATPase_EvgS-ArcB-TorS-like"/>
    <property type="match status" value="1"/>
</dbReference>
<evidence type="ECO:0000256" key="6">
    <source>
        <dbReference type="ARBA" id="ARBA00022679"/>
    </source>
</evidence>
<keyword evidence="7 15" id="KW-0812">Transmembrane</keyword>
<dbReference type="SMART" id="SM00388">
    <property type="entry name" value="HisKA"/>
    <property type="match status" value="1"/>
</dbReference>
<evidence type="ECO:0000259" key="17">
    <source>
        <dbReference type="PROSITE" id="PS50110"/>
    </source>
</evidence>
<dbReference type="PROSITE" id="PS50110">
    <property type="entry name" value="RESPONSE_REGULATORY"/>
    <property type="match status" value="1"/>
</dbReference>
<accession>A0AAJ6NY17</accession>
<dbReference type="SUPFAM" id="SSF103190">
    <property type="entry name" value="Sensory domain-like"/>
    <property type="match status" value="1"/>
</dbReference>
<dbReference type="InterPro" id="IPR033479">
    <property type="entry name" value="dCache_1"/>
</dbReference>
<dbReference type="InterPro" id="IPR004358">
    <property type="entry name" value="Sig_transdc_His_kin-like_C"/>
</dbReference>
<dbReference type="Pfam" id="PF00072">
    <property type="entry name" value="Response_reg"/>
    <property type="match status" value="1"/>
</dbReference>
<gene>
    <name evidence="18" type="ORF">QI031_14450</name>
</gene>
<dbReference type="InterPro" id="IPR003594">
    <property type="entry name" value="HATPase_dom"/>
</dbReference>
<feature type="transmembrane region" description="Helical" evidence="15">
    <location>
        <begin position="21"/>
        <end position="43"/>
    </location>
</feature>
<keyword evidence="12" id="KW-0902">Two-component regulatory system</keyword>
<dbReference type="CDD" id="cd12912">
    <property type="entry name" value="PDC2_MCP_like"/>
    <property type="match status" value="1"/>
</dbReference>
<dbReference type="SMART" id="SM00448">
    <property type="entry name" value="REC"/>
    <property type="match status" value="1"/>
</dbReference>
<feature type="domain" description="Histidine kinase" evidence="16">
    <location>
        <begin position="350"/>
        <end position="577"/>
    </location>
</feature>
<dbReference type="Gene3D" id="1.10.287.130">
    <property type="match status" value="1"/>
</dbReference>
<dbReference type="Gene3D" id="3.40.50.2300">
    <property type="match status" value="1"/>
</dbReference>
<evidence type="ECO:0000313" key="19">
    <source>
        <dbReference type="Proteomes" id="UP001223520"/>
    </source>
</evidence>
<evidence type="ECO:0000256" key="7">
    <source>
        <dbReference type="ARBA" id="ARBA00022692"/>
    </source>
</evidence>
<dbReference type="PROSITE" id="PS50109">
    <property type="entry name" value="HIS_KIN"/>
    <property type="match status" value="1"/>
</dbReference>
<feature type="modified residue" description="4-aspartylphosphate" evidence="14">
    <location>
        <position position="651"/>
    </location>
</feature>
<dbReference type="Pfam" id="PF02743">
    <property type="entry name" value="dCache_1"/>
    <property type="match status" value="1"/>
</dbReference>
<proteinExistence type="predicted"/>
<dbReference type="GO" id="GO:0005886">
    <property type="term" value="C:plasma membrane"/>
    <property type="evidence" value="ECO:0007669"/>
    <property type="project" value="UniProtKB-SubCell"/>
</dbReference>
<evidence type="ECO:0000256" key="12">
    <source>
        <dbReference type="ARBA" id="ARBA00023012"/>
    </source>
</evidence>
<evidence type="ECO:0000256" key="3">
    <source>
        <dbReference type="ARBA" id="ARBA00012438"/>
    </source>
</evidence>
<evidence type="ECO:0000256" key="5">
    <source>
        <dbReference type="ARBA" id="ARBA00022553"/>
    </source>
</evidence>
<evidence type="ECO:0000256" key="15">
    <source>
        <dbReference type="SAM" id="Phobius"/>
    </source>
</evidence>
<dbReference type="Pfam" id="PF00512">
    <property type="entry name" value="HisKA"/>
    <property type="match status" value="1"/>
</dbReference>
<evidence type="ECO:0000256" key="9">
    <source>
        <dbReference type="ARBA" id="ARBA00022777"/>
    </source>
</evidence>
<dbReference type="SUPFAM" id="SSF52172">
    <property type="entry name" value="CheY-like"/>
    <property type="match status" value="1"/>
</dbReference>
<evidence type="ECO:0000256" key="1">
    <source>
        <dbReference type="ARBA" id="ARBA00000085"/>
    </source>
</evidence>
<dbReference type="GO" id="GO:0000155">
    <property type="term" value="F:phosphorelay sensor kinase activity"/>
    <property type="evidence" value="ECO:0007669"/>
    <property type="project" value="InterPro"/>
</dbReference>
<dbReference type="CDD" id="cd12914">
    <property type="entry name" value="PDC1_DGC_like"/>
    <property type="match status" value="1"/>
</dbReference>
<dbReference type="Proteomes" id="UP001223520">
    <property type="component" value="Chromosome"/>
</dbReference>
<dbReference type="SUPFAM" id="SSF55874">
    <property type="entry name" value="ATPase domain of HSP90 chaperone/DNA topoisomerase II/histidine kinase"/>
    <property type="match status" value="1"/>
</dbReference>
<dbReference type="PANTHER" id="PTHR43047">
    <property type="entry name" value="TWO-COMPONENT HISTIDINE PROTEIN KINASE"/>
    <property type="match status" value="1"/>
</dbReference>
<evidence type="ECO:0000256" key="4">
    <source>
        <dbReference type="ARBA" id="ARBA00022475"/>
    </source>
</evidence>
<evidence type="ECO:0000256" key="8">
    <source>
        <dbReference type="ARBA" id="ARBA00022741"/>
    </source>
</evidence>
<evidence type="ECO:0000259" key="16">
    <source>
        <dbReference type="PROSITE" id="PS50109"/>
    </source>
</evidence>
<keyword evidence="8" id="KW-0547">Nucleotide-binding</keyword>
<dbReference type="Gene3D" id="3.30.565.10">
    <property type="entry name" value="Histidine kinase-like ATPase, C-terminal domain"/>
    <property type="match status" value="1"/>
</dbReference>
<dbReference type="EMBL" id="CP124543">
    <property type="protein sequence ID" value="WGV28581.1"/>
    <property type="molecule type" value="Genomic_DNA"/>
</dbReference>
<dbReference type="InterPro" id="IPR029151">
    <property type="entry name" value="Sensor-like_sf"/>
</dbReference>
<keyword evidence="4" id="KW-1003">Cell membrane</keyword>
<keyword evidence="10 18" id="KW-0067">ATP-binding</keyword>
<organism evidence="18 19">
    <name type="scientific">Halotia branconii CENA392</name>
    <dbReference type="NCBI Taxonomy" id="1539056"/>
    <lineage>
        <taxon>Bacteria</taxon>
        <taxon>Bacillati</taxon>
        <taxon>Cyanobacteriota</taxon>
        <taxon>Cyanophyceae</taxon>
        <taxon>Nostocales</taxon>
        <taxon>Nodulariaceae</taxon>
        <taxon>Halotia</taxon>
    </lineage>
</organism>
<evidence type="ECO:0000256" key="14">
    <source>
        <dbReference type="PROSITE-ProRule" id="PRU00169"/>
    </source>
</evidence>
<keyword evidence="6" id="KW-0808">Transferase</keyword>
<dbReference type="RefSeq" id="WP_281485806.1">
    <property type="nucleotide sequence ID" value="NZ_CP124543.1"/>
</dbReference>
<dbReference type="InterPro" id="IPR005467">
    <property type="entry name" value="His_kinase_dom"/>
</dbReference>
<keyword evidence="5 14" id="KW-0597">Phosphoprotein</keyword>
<dbReference type="EC" id="2.7.13.3" evidence="3"/>